<keyword evidence="2" id="KW-0808">Transferase</keyword>
<proteinExistence type="predicted"/>
<dbReference type="InterPro" id="IPR013785">
    <property type="entry name" value="Aldolase_TIM"/>
</dbReference>
<comment type="cofactor">
    <cofactor evidence="1">
        <name>Zn(2+)</name>
        <dbReference type="ChEBI" id="CHEBI:29105"/>
    </cofactor>
</comment>
<dbReference type="EMBL" id="JAEKNR010000188">
    <property type="protein sequence ID" value="MBJ7600172.1"/>
    <property type="molecule type" value="Genomic_DNA"/>
</dbReference>
<gene>
    <name evidence="5" type="ORF">JF922_19125</name>
</gene>
<dbReference type="GO" id="GO:0046872">
    <property type="term" value="F:metal ion binding"/>
    <property type="evidence" value="ECO:0007669"/>
    <property type="project" value="UniProtKB-KW"/>
</dbReference>
<protein>
    <submittedName>
        <fullName evidence="5">3-keto-5-aminohexanoate cleavage protein</fullName>
    </submittedName>
</protein>
<sequence length="292" mass="31387">MSQAASCVVTAALTGALTRREHCPAIPYTPSEIAEEARRAAEAGAAIVHIHARTADGAPDWSPETFAEIQAETRARTDVVLNFSTGAVGLPPETRVAHVRRLRPEMAALNMGSMNYAIYSSRAKRFYHDHVFANPFSDIRFFLEAMNEAGVRPEMECFDCGHVANTAPLIDLGALRPPYQFSLVMGVLGGIPGTTRDLVHQAGSLPEGSHWQVIGIGLAQWPLVAAAIGMQGNIRVGLEDNFYLEEGRMAKSNGELVEKAVAMCGAQGRNVATIAEARQRLGLRELAGGPRA</sequence>
<evidence type="ECO:0000256" key="4">
    <source>
        <dbReference type="ARBA" id="ARBA00022833"/>
    </source>
</evidence>
<name>A0A934NF17_9BACT</name>
<organism evidence="5 6">
    <name type="scientific">Candidatus Nephthysia bennettiae</name>
    <dbReference type="NCBI Taxonomy" id="3127016"/>
    <lineage>
        <taxon>Bacteria</taxon>
        <taxon>Bacillati</taxon>
        <taxon>Candidatus Dormiibacterota</taxon>
        <taxon>Candidatus Dormibacteria</taxon>
        <taxon>Candidatus Dormibacterales</taxon>
        <taxon>Candidatus Dormibacteraceae</taxon>
        <taxon>Candidatus Nephthysia</taxon>
    </lineage>
</organism>
<dbReference type="GO" id="GO:0016740">
    <property type="term" value="F:transferase activity"/>
    <property type="evidence" value="ECO:0007669"/>
    <property type="project" value="UniProtKB-KW"/>
</dbReference>
<dbReference type="Proteomes" id="UP000612893">
    <property type="component" value="Unassembled WGS sequence"/>
</dbReference>
<dbReference type="Gene3D" id="3.20.20.70">
    <property type="entry name" value="Aldolase class I"/>
    <property type="match status" value="1"/>
</dbReference>
<accession>A0A934NF17</accession>
<evidence type="ECO:0000256" key="1">
    <source>
        <dbReference type="ARBA" id="ARBA00001947"/>
    </source>
</evidence>
<keyword evidence="4" id="KW-0862">Zinc</keyword>
<keyword evidence="6" id="KW-1185">Reference proteome</keyword>
<dbReference type="Pfam" id="PF05853">
    <property type="entry name" value="BKACE"/>
    <property type="match status" value="1"/>
</dbReference>
<evidence type="ECO:0000313" key="6">
    <source>
        <dbReference type="Proteomes" id="UP000612893"/>
    </source>
</evidence>
<dbReference type="PANTHER" id="PTHR37418:SF2">
    <property type="entry name" value="3-KETO-5-AMINOHEXANOATE CLEAVAGE ENZYME"/>
    <property type="match status" value="1"/>
</dbReference>
<evidence type="ECO:0000256" key="2">
    <source>
        <dbReference type="ARBA" id="ARBA00022679"/>
    </source>
</evidence>
<dbReference type="RefSeq" id="WP_338203900.1">
    <property type="nucleotide sequence ID" value="NZ_JAEKNR010000188.1"/>
</dbReference>
<dbReference type="AlphaFoldDB" id="A0A934NF17"/>
<evidence type="ECO:0000313" key="5">
    <source>
        <dbReference type="EMBL" id="MBJ7600172.1"/>
    </source>
</evidence>
<keyword evidence="3" id="KW-0479">Metal-binding</keyword>
<comment type="caution">
    <text evidence="5">The sequence shown here is derived from an EMBL/GenBank/DDBJ whole genome shotgun (WGS) entry which is preliminary data.</text>
</comment>
<reference evidence="5" key="1">
    <citation type="submission" date="2020-10" db="EMBL/GenBank/DDBJ databases">
        <title>Ca. Dormibacterota MAGs.</title>
        <authorList>
            <person name="Montgomery K."/>
        </authorList>
    </citation>
    <scope>NUCLEOTIDE SEQUENCE [LARGE SCALE GENOMIC DNA]</scope>
    <source>
        <strain evidence="5">SC8812_S17_10</strain>
    </source>
</reference>
<dbReference type="PANTHER" id="PTHR37418">
    <property type="entry name" value="3-KETO-5-AMINOHEXANOATE CLEAVAGE ENZYME-RELATED"/>
    <property type="match status" value="1"/>
</dbReference>
<dbReference type="InterPro" id="IPR008567">
    <property type="entry name" value="BKACE"/>
</dbReference>
<evidence type="ECO:0000256" key="3">
    <source>
        <dbReference type="ARBA" id="ARBA00022723"/>
    </source>
</evidence>